<sequence>NKVSPTVNSESSEANILYWKLNNDVCWCLENLDTMMEKKEKTYLQMVAKKVF</sequence>
<gene>
    <name evidence="1" type="ORF">CPELLU_LOCUS20818</name>
</gene>
<name>A0A9N9PKV9_9GLOM</name>
<accession>A0A9N9PKV9</accession>
<keyword evidence="2" id="KW-1185">Reference proteome</keyword>
<organism evidence="1 2">
    <name type="scientific">Cetraspora pellucida</name>
    <dbReference type="NCBI Taxonomy" id="1433469"/>
    <lineage>
        <taxon>Eukaryota</taxon>
        <taxon>Fungi</taxon>
        <taxon>Fungi incertae sedis</taxon>
        <taxon>Mucoromycota</taxon>
        <taxon>Glomeromycotina</taxon>
        <taxon>Glomeromycetes</taxon>
        <taxon>Diversisporales</taxon>
        <taxon>Gigasporaceae</taxon>
        <taxon>Cetraspora</taxon>
    </lineage>
</organism>
<dbReference type="EMBL" id="CAJVQA010067836">
    <property type="protein sequence ID" value="CAG8832216.1"/>
    <property type="molecule type" value="Genomic_DNA"/>
</dbReference>
<feature type="non-terminal residue" evidence="1">
    <location>
        <position position="1"/>
    </location>
</feature>
<dbReference type="Proteomes" id="UP000789759">
    <property type="component" value="Unassembled WGS sequence"/>
</dbReference>
<dbReference type="AlphaFoldDB" id="A0A9N9PKV9"/>
<feature type="non-terminal residue" evidence="1">
    <location>
        <position position="52"/>
    </location>
</feature>
<comment type="caution">
    <text evidence="1">The sequence shown here is derived from an EMBL/GenBank/DDBJ whole genome shotgun (WGS) entry which is preliminary data.</text>
</comment>
<reference evidence="1" key="1">
    <citation type="submission" date="2021-06" db="EMBL/GenBank/DDBJ databases">
        <authorList>
            <person name="Kallberg Y."/>
            <person name="Tangrot J."/>
            <person name="Rosling A."/>
        </authorList>
    </citation>
    <scope>NUCLEOTIDE SEQUENCE</scope>
    <source>
        <strain evidence="1">FL966</strain>
    </source>
</reference>
<evidence type="ECO:0000313" key="1">
    <source>
        <dbReference type="EMBL" id="CAG8832216.1"/>
    </source>
</evidence>
<dbReference type="OrthoDB" id="2430529at2759"/>
<protein>
    <submittedName>
        <fullName evidence="1">21694_t:CDS:1</fullName>
    </submittedName>
</protein>
<evidence type="ECO:0000313" key="2">
    <source>
        <dbReference type="Proteomes" id="UP000789759"/>
    </source>
</evidence>
<proteinExistence type="predicted"/>